<evidence type="ECO:0000313" key="3">
    <source>
        <dbReference type="Proteomes" id="UP000076858"/>
    </source>
</evidence>
<dbReference type="AlphaFoldDB" id="A0A162DCB7"/>
<feature type="compositionally biased region" description="Polar residues" evidence="1">
    <location>
        <begin position="85"/>
        <end position="96"/>
    </location>
</feature>
<evidence type="ECO:0000313" key="2">
    <source>
        <dbReference type="EMBL" id="KZS09844.1"/>
    </source>
</evidence>
<dbReference type="EMBL" id="LRGB01001953">
    <property type="protein sequence ID" value="KZS09844.1"/>
    <property type="molecule type" value="Genomic_DNA"/>
</dbReference>
<feature type="region of interest" description="Disordered" evidence="1">
    <location>
        <begin position="506"/>
        <end position="552"/>
    </location>
</feature>
<dbReference type="OrthoDB" id="10067100at2759"/>
<proteinExistence type="predicted"/>
<reference evidence="2 3" key="1">
    <citation type="submission" date="2016-03" db="EMBL/GenBank/DDBJ databases">
        <title>EvidentialGene: Evidence-directed Construction of Genes on Genomes.</title>
        <authorList>
            <person name="Gilbert D.G."/>
            <person name="Choi J.-H."/>
            <person name="Mockaitis K."/>
            <person name="Colbourne J."/>
            <person name="Pfrender M."/>
        </authorList>
    </citation>
    <scope>NUCLEOTIDE SEQUENCE [LARGE SCALE GENOMIC DNA]</scope>
    <source>
        <strain evidence="2 3">Xinb3</strain>
        <tissue evidence="2">Complete organism</tissue>
    </source>
</reference>
<name>A0A162DCB7_9CRUS</name>
<dbReference type="PANTHER" id="PTHR19446">
    <property type="entry name" value="REVERSE TRANSCRIPTASES"/>
    <property type="match status" value="1"/>
</dbReference>
<feature type="region of interest" description="Disordered" evidence="1">
    <location>
        <begin position="135"/>
        <end position="169"/>
    </location>
</feature>
<keyword evidence="3" id="KW-1185">Reference proteome</keyword>
<feature type="region of interest" description="Disordered" evidence="1">
    <location>
        <begin position="58"/>
        <end position="96"/>
    </location>
</feature>
<feature type="compositionally biased region" description="Basic and acidic residues" evidence="1">
    <location>
        <begin position="147"/>
        <end position="162"/>
    </location>
</feature>
<protein>
    <recommendedName>
        <fullName evidence="4">Reverse transcriptase domain-containing protein</fullName>
    </recommendedName>
</protein>
<organism evidence="2 3">
    <name type="scientific">Daphnia magna</name>
    <dbReference type="NCBI Taxonomy" id="35525"/>
    <lineage>
        <taxon>Eukaryota</taxon>
        <taxon>Metazoa</taxon>
        <taxon>Ecdysozoa</taxon>
        <taxon>Arthropoda</taxon>
        <taxon>Crustacea</taxon>
        <taxon>Branchiopoda</taxon>
        <taxon>Diplostraca</taxon>
        <taxon>Cladocera</taxon>
        <taxon>Anomopoda</taxon>
        <taxon>Daphniidae</taxon>
        <taxon>Daphnia</taxon>
    </lineage>
</organism>
<gene>
    <name evidence="2" type="ORF">APZ42_025831</name>
</gene>
<dbReference type="Proteomes" id="UP000076858">
    <property type="component" value="Unassembled WGS sequence"/>
</dbReference>
<dbReference type="STRING" id="35525.A0A162DCB7"/>
<sequence>MSASASSNTRACQNSECRATFISASNHRKFCSQRCYPSRTGKRVPSTVPSSRQLCLDRNHQSRAGDSQAEAGARTSDSGRPIRATRSQANTRNGQLNATQASQMANVTASPSQVEAGTSSVTYGVNRSTVSDVSWLPTPRAMTPIRPAERHPIGRPDRRPPEHGGGMPILLGDEDVIQLDTLIPLRVHCALCGPAISWAGRTCLAGAIRHFKATHRRTATVQIQCSSCCHVAVTVQAAYFHQEKACPDSSPLRQRQPHVEVEIGHTIIEGDNIRILYPPRPSQCPLCNWVCWGTRTDENGTPTTGVADGLINHLYTHHNKIKVSRLWLCPVCQVTGNGMVMHHHHRHSEPDPHLPLQASMREVSHSATEWPMTPALPAQFDPPFPLLAQTESMQPAMISPNRAREATNIEVTAPCPTGSALLSPPTTHDPASAVEVITPSSPVMAGIAYTQDVEDASGPSQPDLQPSRASAFQDKWAPLMEGCGSIAELEEIVSGCSLEWHKLTATDGPSTTVRQPRPTVPDERSSQRRRTQSRQQQRGGTKGSGESPQAYTGSVEEATAFLRATYTRPRPSADDVLRARRAYDACSWDQPTEEETRVLTSPLTRDEIVRKITRATNTAPGIDGIEYRDITKLDPGGRLLETLYRAVWRLGIPPSWKMAKTIPIYKKGDPAQFGNFRPISLLSTLYKVFSGAIATRLCNVARSNDWLSAEQKGFLPGVHGIQEHTMLLETAVGRRSIGRTTWRFAGWT</sequence>
<evidence type="ECO:0008006" key="4">
    <source>
        <dbReference type="Google" id="ProtNLM"/>
    </source>
</evidence>
<accession>A0A162DCB7</accession>
<evidence type="ECO:0000256" key="1">
    <source>
        <dbReference type="SAM" id="MobiDB-lite"/>
    </source>
</evidence>
<comment type="caution">
    <text evidence="2">The sequence shown here is derived from an EMBL/GenBank/DDBJ whole genome shotgun (WGS) entry which is preliminary data.</text>
</comment>